<feature type="chain" id="PRO_5047486868" evidence="1">
    <location>
        <begin position="36"/>
        <end position="189"/>
    </location>
</feature>
<keyword evidence="1" id="KW-0732">Signal</keyword>
<gene>
    <name evidence="3" type="ORF">JYK02_38125</name>
</gene>
<reference evidence="3 4" key="1">
    <citation type="submission" date="2021-02" db="EMBL/GenBank/DDBJ databases">
        <title>De Novo genome assembly of isolated myxobacteria.</title>
        <authorList>
            <person name="Stevens D.C."/>
        </authorList>
    </citation>
    <scope>NUCLEOTIDE SEQUENCE [LARGE SCALE GENOMIC DNA]</scope>
    <source>
        <strain evidence="3 4">ATCC 29039</strain>
    </source>
</reference>
<dbReference type="EMBL" id="JAFIMU010000017">
    <property type="protein sequence ID" value="MBN8233351.1"/>
    <property type="molecule type" value="Genomic_DNA"/>
</dbReference>
<evidence type="ECO:0000313" key="3">
    <source>
        <dbReference type="EMBL" id="MBN8233351.1"/>
    </source>
</evidence>
<protein>
    <submittedName>
        <fullName evidence="3">DUF4833 domain-containing protein</fullName>
    </submittedName>
</protein>
<comment type="caution">
    <text evidence="3">The sequence shown here is derived from an EMBL/GenBank/DDBJ whole genome shotgun (WGS) entry which is preliminary data.</text>
</comment>
<evidence type="ECO:0000313" key="4">
    <source>
        <dbReference type="Proteomes" id="UP000664052"/>
    </source>
</evidence>
<sequence length="189" mass="20896">MASPRHVGGIPVFSQSRLSNLAAVALTTVATLASAAEPSSPAPSAFFLTRSENRNQVHYALRLDETCRPVGARPVQVYWRMLERGASEVEELLGVEQPVYGLEDPQQVEATPEGWRVRVRLRAFPSRPVEITTARVDGKCQVHAWTKLGSSVSRLEHVFVKTSWPFSVDFVRLDGVGPDGQPVHDLIRQ</sequence>
<organism evidence="3 4">
    <name type="scientific">Corallococcus macrosporus</name>
    <dbReference type="NCBI Taxonomy" id="35"/>
    <lineage>
        <taxon>Bacteria</taxon>
        <taxon>Pseudomonadati</taxon>
        <taxon>Myxococcota</taxon>
        <taxon>Myxococcia</taxon>
        <taxon>Myxococcales</taxon>
        <taxon>Cystobacterineae</taxon>
        <taxon>Myxococcaceae</taxon>
        <taxon>Corallococcus</taxon>
    </lineage>
</organism>
<feature type="domain" description="DUF4833" evidence="2">
    <location>
        <begin position="46"/>
        <end position="184"/>
    </location>
</feature>
<dbReference type="InterPro" id="IPR032269">
    <property type="entry name" value="DUF4833"/>
</dbReference>
<name>A0ABS3DPT0_9BACT</name>
<proteinExistence type="predicted"/>
<evidence type="ECO:0000259" key="2">
    <source>
        <dbReference type="Pfam" id="PF16117"/>
    </source>
</evidence>
<evidence type="ECO:0000256" key="1">
    <source>
        <dbReference type="SAM" id="SignalP"/>
    </source>
</evidence>
<accession>A0ABS3DPT0</accession>
<dbReference type="Pfam" id="PF16117">
    <property type="entry name" value="DUF4833"/>
    <property type="match status" value="1"/>
</dbReference>
<dbReference type="Proteomes" id="UP000664052">
    <property type="component" value="Unassembled WGS sequence"/>
</dbReference>
<keyword evidence="4" id="KW-1185">Reference proteome</keyword>
<feature type="signal peptide" evidence="1">
    <location>
        <begin position="1"/>
        <end position="35"/>
    </location>
</feature>